<accession>A0A8G1VKA3</accession>
<evidence type="ECO:0000256" key="2">
    <source>
        <dbReference type="ARBA" id="ARBA00022490"/>
    </source>
</evidence>
<evidence type="ECO:0000256" key="9">
    <source>
        <dbReference type="SAM" id="MobiDB-lite"/>
    </source>
</evidence>
<feature type="region of interest" description="Disordered" evidence="9">
    <location>
        <begin position="1519"/>
        <end position="1556"/>
    </location>
</feature>
<evidence type="ECO:0000256" key="3">
    <source>
        <dbReference type="ARBA" id="ARBA00023015"/>
    </source>
</evidence>
<dbReference type="GO" id="GO:0008270">
    <property type="term" value="F:zinc ion binding"/>
    <property type="evidence" value="ECO:0007669"/>
    <property type="project" value="InterPro"/>
</dbReference>
<dbReference type="CDD" id="cd00067">
    <property type="entry name" value="GAL4"/>
    <property type="match status" value="1"/>
</dbReference>
<feature type="compositionally biased region" description="Low complexity" evidence="9">
    <location>
        <begin position="1748"/>
        <end position="1758"/>
    </location>
</feature>
<dbReference type="Gene3D" id="4.10.240.10">
    <property type="entry name" value="Zn(2)-C6 fungal-type DNA-binding domain"/>
    <property type="match status" value="1"/>
</dbReference>
<dbReference type="Proteomes" id="UP000249526">
    <property type="component" value="Unassembled WGS sequence"/>
</dbReference>
<dbReference type="InterPro" id="IPR036864">
    <property type="entry name" value="Zn2-C6_fun-type_DNA-bd_sf"/>
</dbReference>
<dbReference type="GO" id="GO:0051082">
    <property type="term" value="F:unfolded protein binding"/>
    <property type="evidence" value="ECO:0007669"/>
    <property type="project" value="TreeGrafter"/>
</dbReference>
<keyword evidence="4" id="KW-0238">DNA-binding</keyword>
<dbReference type="InterPro" id="IPR008978">
    <property type="entry name" value="HSP20-like_chaperone"/>
</dbReference>
<dbReference type="GO" id="GO:0005737">
    <property type="term" value="C:cytoplasm"/>
    <property type="evidence" value="ECO:0007669"/>
    <property type="project" value="UniProtKB-SubCell"/>
</dbReference>
<dbReference type="GeneID" id="37166357"/>
<keyword evidence="12" id="KW-1185">Reference proteome</keyword>
<dbReference type="EMBL" id="KZ825068">
    <property type="protein sequence ID" value="RAH55475.1"/>
    <property type="molecule type" value="Genomic_DNA"/>
</dbReference>
<dbReference type="PANTHER" id="PTHR12356:SF3">
    <property type="entry name" value="NUCLEAR MIGRATION PROTEIN NUDC"/>
    <property type="match status" value="1"/>
</dbReference>
<keyword evidence="3" id="KW-0805">Transcription regulation</keyword>
<keyword evidence="2" id="KW-0963">Cytoplasm</keyword>
<dbReference type="SUPFAM" id="SSF49764">
    <property type="entry name" value="HSP20-like chaperones"/>
    <property type="match status" value="1"/>
</dbReference>
<evidence type="ECO:0000256" key="1">
    <source>
        <dbReference type="ARBA" id="ARBA00004496"/>
    </source>
</evidence>
<feature type="compositionally biased region" description="Polar residues" evidence="9">
    <location>
        <begin position="1690"/>
        <end position="1708"/>
    </location>
</feature>
<feature type="region of interest" description="Disordered" evidence="9">
    <location>
        <begin position="1579"/>
        <end position="1621"/>
    </location>
</feature>
<evidence type="ECO:0000256" key="6">
    <source>
        <dbReference type="ARBA" id="ARBA00023242"/>
    </source>
</evidence>
<dbReference type="PROSITE" id="PS51203">
    <property type="entry name" value="CS"/>
    <property type="match status" value="1"/>
</dbReference>
<dbReference type="Pfam" id="PF04969">
    <property type="entry name" value="CS"/>
    <property type="match status" value="1"/>
</dbReference>
<feature type="region of interest" description="Disordered" evidence="9">
    <location>
        <begin position="657"/>
        <end position="709"/>
    </location>
</feature>
<reference evidence="11 12" key="1">
    <citation type="submission" date="2018-02" db="EMBL/GenBank/DDBJ databases">
        <title>The genomes of Aspergillus section Nigri reveals drivers in fungal speciation.</title>
        <authorList>
            <consortium name="DOE Joint Genome Institute"/>
            <person name="Vesth T.C."/>
            <person name="Nybo J."/>
            <person name="Theobald S."/>
            <person name="Brandl J."/>
            <person name="Frisvad J.C."/>
            <person name="Nielsen K.F."/>
            <person name="Lyhne E.K."/>
            <person name="Kogle M.E."/>
            <person name="Kuo A."/>
            <person name="Riley R."/>
            <person name="Clum A."/>
            <person name="Nolan M."/>
            <person name="Lipzen A."/>
            <person name="Salamov A."/>
            <person name="Henrissat B."/>
            <person name="Wiebenga A."/>
            <person name="De vries R.P."/>
            <person name="Grigoriev I.V."/>
            <person name="Mortensen U.H."/>
            <person name="Andersen M.R."/>
            <person name="Baker S.E."/>
        </authorList>
    </citation>
    <scope>NUCLEOTIDE SEQUENCE [LARGE SCALE GENOMIC DNA]</scope>
    <source>
        <strain evidence="11 12">CBS 112811</strain>
    </source>
</reference>
<organism evidence="11 12">
    <name type="scientific">Aspergillus piperis CBS 112811</name>
    <dbReference type="NCBI Taxonomy" id="1448313"/>
    <lineage>
        <taxon>Eukaryota</taxon>
        <taxon>Fungi</taxon>
        <taxon>Dikarya</taxon>
        <taxon>Ascomycota</taxon>
        <taxon>Pezizomycotina</taxon>
        <taxon>Eurotiomycetes</taxon>
        <taxon>Eurotiomycetidae</taxon>
        <taxon>Eurotiales</taxon>
        <taxon>Aspergillaceae</taxon>
        <taxon>Aspergillus</taxon>
        <taxon>Aspergillus subgen. Circumdati</taxon>
    </lineage>
</organism>
<dbReference type="InterPro" id="IPR037898">
    <property type="entry name" value="NudC_fam"/>
</dbReference>
<dbReference type="InterPro" id="IPR001138">
    <property type="entry name" value="Zn2Cys6_DnaBD"/>
</dbReference>
<feature type="compositionally biased region" description="Low complexity" evidence="9">
    <location>
        <begin position="688"/>
        <end position="704"/>
    </location>
</feature>
<evidence type="ECO:0000259" key="10">
    <source>
        <dbReference type="PROSITE" id="PS51203"/>
    </source>
</evidence>
<evidence type="ECO:0000313" key="12">
    <source>
        <dbReference type="Proteomes" id="UP000249526"/>
    </source>
</evidence>
<dbReference type="CDD" id="cd06467">
    <property type="entry name" value="p23_NUDC_like"/>
    <property type="match status" value="1"/>
</dbReference>
<dbReference type="GO" id="GO:0006457">
    <property type="term" value="P:protein folding"/>
    <property type="evidence" value="ECO:0007669"/>
    <property type="project" value="TreeGrafter"/>
</dbReference>
<feature type="compositionally biased region" description="Low complexity" evidence="9">
    <location>
        <begin position="1659"/>
        <end position="1689"/>
    </location>
</feature>
<feature type="region of interest" description="Disordered" evidence="9">
    <location>
        <begin position="909"/>
        <end position="936"/>
    </location>
</feature>
<feature type="region of interest" description="Disordered" evidence="9">
    <location>
        <begin position="1639"/>
        <end position="1763"/>
    </location>
</feature>
<dbReference type="InterPro" id="IPR007052">
    <property type="entry name" value="CS_dom"/>
</dbReference>
<evidence type="ECO:0000313" key="11">
    <source>
        <dbReference type="EMBL" id="RAH55475.1"/>
    </source>
</evidence>
<evidence type="ECO:0000256" key="8">
    <source>
        <dbReference type="ARBA" id="ARBA00068398"/>
    </source>
</evidence>
<evidence type="ECO:0000256" key="4">
    <source>
        <dbReference type="ARBA" id="ARBA00023125"/>
    </source>
</evidence>
<evidence type="ECO:0000256" key="5">
    <source>
        <dbReference type="ARBA" id="ARBA00023163"/>
    </source>
</evidence>
<protein>
    <recommendedName>
        <fullName evidence="8">Nuclear movement protein nudC</fullName>
    </recommendedName>
</protein>
<proteinExistence type="predicted"/>
<sequence>MPSVSHNPGVPAIDHRSGPESTTSTTTITTTTAMAGKPSGDQQQQHLVDSALEHTVLPARHPLSTFELVVTTNAPILESLLLQTPTEAILALYHTSRYLRSFLRSYPTAWKYLSFRLLYPSGTPPPLRVVFTGSSETVIPRQSRPYALDQLLMNVVIPFSPCLRSLELDNTAVSGQILMSTVLHSRRETLEHLSVRGCKNVSLKYHIIPYLTMFGLQYDVNMEQNIGSSPDTKHLALKSLYTYRCRHHRRRPYLTSSLSRKDSDSEPTHELVNLCHKLGIWTDTAWCSTPAGRCFRRRGYVSMRVPQGSAEVWVVFDRLWRSKNWIGPVDQANRPVQRDAKLWEHSETGYYGEALGTGESGDHGEGKMLPAHLRRSHTQFVENIRCDNCCELIPERCEQCSILMHCVGCRKTLCASCAYERPYLHCRPRSVSKDSPFWWAPGATMSPCSMQDPVEDSENTTVANNAAPSYPALTFHWCCTEPIFSGGGGISIGTPNRDVDQVRAVPLPRGQGWEDLEYSAQEWSKTFPRDAYGDPRKPDYTLETGHIAMMRWLLGPPDRQPAACPRNLCQDCYDTPQWKVHCKSCSKPLCIEHDLRGLRLRICGYRDLTLEKLAIQNHAETGSRGFVSSRMPYTNSVPEFELPYRTQRILDSTTSSFTEDNQEVFPEASSSAFDHPRPTPLVHRRSRSLSISNSNRSRSSSPSSVYCDSPSDQPRWQGCQSFFCPQYRAVGDQRQRCASVLRECTSCSVYVCEDCTIAFPPCNCSYCEANYLCPNCLKVRERDGTCRRPAEEKARRERKWKEDMRLLEGIVQDKLANKMANKLAEYAGEFFDVIEREEHGEVQHIEEASTYPGPVTEDLGEEILTDNIAACIANDTVRVALMRRALRGPVVPGGQKRICGSLLEELKMADEQPPTPAELARRDEEESARKAREAAEQAQLPYKWTQTIRDVEVTIPVASNIRGRDLDVVLTKTKIRVAIKGQEAFIDGEFPHPVIPDECSWTLESTSQPPGKEISIHLDKVNKVEWWAHVVTSAPKIDVTKITPENSSLSELDGETRAMVEKMMYDQRQKEMGGLTSDEQKKRDILKKFQEEHPARISNFGGCHAVCPPISSFSPCLSSPAPASQIPRWLPRLQAATGQGIPLTLLCDEEKPSCHRCQKLGFDCSYEPETKDKDSVSVFLASPPDSKAYCMSVDSVTKKINEILQFDSKSGPLPVVQALQHFHHGLTNPALGPKGAQSAMQAKIIQLGFNSPFLLHTIIAAATSHIRHLAPDGRVYTFTETYHWQQAITQYSREVTTIGPKNTDSLISACLLLTIRSFALDEYDPLSSFVFSDDIASLSWLTLQGGLRHLIMATARWKAGSMWWGVFMKSQDETVDLFEDERPGRVAIHPGLADLCGIDDTTTAETNPYHAPARILTGLLSLERGVRSFSSYTGWMGRLLPQFFARLMQKDPPALILLSWWLGLMYGTDMYWVETRARHHLSLIKTETRSLCIALTCSGVSINLCPLCPSNHQTPVNTGDYNNLRTSTADSPPHSNNHTTNASSKPIQRQTPTTRPETMLSTLLAALCPCSCTNPTPPPPPNTTTATTYNNHHHHHNSIQYQPPLEPTLTLPAYTPHPNTETLNEKTLALHLRDPPISSSSYNYNNNNSFPLDEKHPYTTTTTTAPTSSTPPDGMTTSNNAATADDASSQISFPSTTHSYGNTSTATRETPPPPYSPTWRGHAEGEVEGVISPVPSLSFSGDGERSRSVSVSGRSSGSWGEGGGSIADEVGIVAPRGVYIAGQGGRGDAWSGSIGEEYYGVGYGVRDEDLGRVSYESGRSGGRRRGSWGV</sequence>
<keyword evidence="6" id="KW-0539">Nucleus</keyword>
<gene>
    <name evidence="11" type="ORF">BO85DRAFT_479470</name>
</gene>
<feature type="region of interest" description="Disordered" evidence="9">
    <location>
        <begin position="1"/>
        <end position="25"/>
    </location>
</feature>
<name>A0A8G1VKA3_9EURO</name>
<dbReference type="Gene3D" id="2.60.40.790">
    <property type="match status" value="1"/>
</dbReference>
<dbReference type="FunFam" id="2.60.40.790:FF:000001">
    <property type="entry name" value="Nuclear migration protein nudC"/>
    <property type="match status" value="1"/>
</dbReference>
<comment type="function">
    <text evidence="7">Required for nuclear movement. May interact between microtubules and nuclei and/or may be involved in the generation of force used to move nuclei during interphase.</text>
</comment>
<feature type="compositionally biased region" description="Low complexity" evidence="9">
    <location>
        <begin position="1639"/>
        <end position="1649"/>
    </location>
</feature>
<evidence type="ECO:0000256" key="7">
    <source>
        <dbReference type="ARBA" id="ARBA00059400"/>
    </source>
</evidence>
<feature type="domain" description="CS" evidence="10">
    <location>
        <begin position="937"/>
        <end position="1031"/>
    </location>
</feature>
<dbReference type="PANTHER" id="PTHR12356">
    <property type="entry name" value="NUCLEAR MOVEMENT PROTEIN NUDC"/>
    <property type="match status" value="1"/>
</dbReference>
<dbReference type="GO" id="GO:0009893">
    <property type="term" value="P:positive regulation of metabolic process"/>
    <property type="evidence" value="ECO:0007669"/>
    <property type="project" value="UniProtKB-ARBA"/>
</dbReference>
<dbReference type="GO" id="GO:0000981">
    <property type="term" value="F:DNA-binding transcription factor activity, RNA polymerase II-specific"/>
    <property type="evidence" value="ECO:0007669"/>
    <property type="project" value="InterPro"/>
</dbReference>
<dbReference type="GO" id="GO:0003677">
    <property type="term" value="F:DNA binding"/>
    <property type="evidence" value="ECO:0007669"/>
    <property type="project" value="UniProtKB-KW"/>
</dbReference>
<keyword evidence="5" id="KW-0804">Transcription</keyword>
<feature type="compositionally biased region" description="Basic and acidic residues" evidence="9">
    <location>
        <begin position="919"/>
        <end position="935"/>
    </location>
</feature>
<dbReference type="RefSeq" id="XP_025513397.1">
    <property type="nucleotide sequence ID" value="XM_025662955.1"/>
</dbReference>
<comment type="subcellular location">
    <subcellularLocation>
        <location evidence="1">Cytoplasm</location>
    </subcellularLocation>
</comment>